<comment type="subcellular location">
    <subcellularLocation>
        <location evidence="1">Cell membrane</location>
        <topology evidence="1">Multi-pass membrane protein</topology>
    </subcellularLocation>
</comment>
<evidence type="ECO:0000256" key="4">
    <source>
        <dbReference type="ARBA" id="ARBA00022989"/>
    </source>
</evidence>
<accession>A0A4S4C726</accession>
<feature type="transmembrane region" description="Helical" evidence="6">
    <location>
        <begin position="12"/>
        <end position="39"/>
    </location>
</feature>
<keyword evidence="4 6" id="KW-1133">Transmembrane helix</keyword>
<keyword evidence="5 6" id="KW-0472">Membrane</keyword>
<gene>
    <name evidence="8" type="ORF">E6C55_03335</name>
</gene>
<keyword evidence="9" id="KW-1185">Reference proteome</keyword>
<evidence type="ECO:0000256" key="6">
    <source>
        <dbReference type="SAM" id="Phobius"/>
    </source>
</evidence>
<sequence>MESLDTFSGSGFVGGVIVFMLVMSFILFVLHILICVWAYRDARRKGRSQEFSLAVVLGLFFFPVLGLIVYLLIRNDNNPRPPY</sequence>
<reference evidence="8 9" key="1">
    <citation type="submission" date="2019-04" db="EMBL/GenBank/DDBJ databases">
        <title>Cohnella sp. nov. isolated from preserved vegetables.</title>
        <authorList>
            <person name="Lin S.-Y."/>
            <person name="Hung M.-H."/>
            <person name="Young C.-C."/>
        </authorList>
    </citation>
    <scope>NUCLEOTIDE SEQUENCE [LARGE SCALE GENOMIC DNA]</scope>
    <source>
        <strain evidence="8 9">CC-MHH1044</strain>
    </source>
</reference>
<feature type="domain" description="Cardiolipin synthase N-terminal" evidence="7">
    <location>
        <begin position="34"/>
        <end position="74"/>
    </location>
</feature>
<dbReference type="InterPro" id="IPR027379">
    <property type="entry name" value="CLS_N"/>
</dbReference>
<evidence type="ECO:0000256" key="5">
    <source>
        <dbReference type="ARBA" id="ARBA00023136"/>
    </source>
</evidence>
<dbReference type="AlphaFoldDB" id="A0A4S4C726"/>
<protein>
    <recommendedName>
        <fullName evidence="7">Cardiolipin synthase N-terminal domain-containing protein</fullName>
    </recommendedName>
</protein>
<keyword evidence="2" id="KW-1003">Cell membrane</keyword>
<evidence type="ECO:0000313" key="8">
    <source>
        <dbReference type="EMBL" id="THF83736.1"/>
    </source>
</evidence>
<feature type="transmembrane region" description="Helical" evidence="6">
    <location>
        <begin position="51"/>
        <end position="73"/>
    </location>
</feature>
<evidence type="ECO:0000259" key="7">
    <source>
        <dbReference type="Pfam" id="PF13396"/>
    </source>
</evidence>
<keyword evidence="3 6" id="KW-0812">Transmembrane</keyword>
<dbReference type="RefSeq" id="WP_136368365.1">
    <property type="nucleotide sequence ID" value="NZ_SSOB01000003.1"/>
</dbReference>
<evidence type="ECO:0000256" key="1">
    <source>
        <dbReference type="ARBA" id="ARBA00004651"/>
    </source>
</evidence>
<dbReference type="GO" id="GO:0005886">
    <property type="term" value="C:plasma membrane"/>
    <property type="evidence" value="ECO:0007669"/>
    <property type="project" value="UniProtKB-SubCell"/>
</dbReference>
<comment type="caution">
    <text evidence="8">The sequence shown here is derived from an EMBL/GenBank/DDBJ whole genome shotgun (WGS) entry which is preliminary data.</text>
</comment>
<dbReference type="Proteomes" id="UP000310636">
    <property type="component" value="Unassembled WGS sequence"/>
</dbReference>
<evidence type="ECO:0000256" key="3">
    <source>
        <dbReference type="ARBA" id="ARBA00022692"/>
    </source>
</evidence>
<dbReference type="Pfam" id="PF13396">
    <property type="entry name" value="PLDc_N"/>
    <property type="match status" value="1"/>
</dbReference>
<evidence type="ECO:0000256" key="2">
    <source>
        <dbReference type="ARBA" id="ARBA00022475"/>
    </source>
</evidence>
<dbReference type="EMBL" id="SSOB01000003">
    <property type="protein sequence ID" value="THF83736.1"/>
    <property type="molecule type" value="Genomic_DNA"/>
</dbReference>
<proteinExistence type="predicted"/>
<organism evidence="8 9">
    <name type="scientific">Cohnella fermenti</name>
    <dbReference type="NCBI Taxonomy" id="2565925"/>
    <lineage>
        <taxon>Bacteria</taxon>
        <taxon>Bacillati</taxon>
        <taxon>Bacillota</taxon>
        <taxon>Bacilli</taxon>
        <taxon>Bacillales</taxon>
        <taxon>Paenibacillaceae</taxon>
        <taxon>Cohnella</taxon>
    </lineage>
</organism>
<dbReference type="OrthoDB" id="2941093at2"/>
<evidence type="ECO:0000313" key="9">
    <source>
        <dbReference type="Proteomes" id="UP000310636"/>
    </source>
</evidence>
<name>A0A4S4C726_9BACL</name>